<dbReference type="PANTHER" id="PTHR43531">
    <property type="entry name" value="PROTEIN ICFG"/>
    <property type="match status" value="1"/>
</dbReference>
<dbReference type="CDD" id="cd11386">
    <property type="entry name" value="MCP_signal"/>
    <property type="match status" value="1"/>
</dbReference>
<accession>A0A1B0ZQU0</accession>
<keyword evidence="4" id="KW-0807">Transducer</keyword>
<evidence type="ECO:0000256" key="3">
    <source>
        <dbReference type="ARBA" id="ARBA00029447"/>
    </source>
</evidence>
<dbReference type="GO" id="GO:0006935">
    <property type="term" value="P:chemotaxis"/>
    <property type="evidence" value="ECO:0007669"/>
    <property type="project" value="UniProtKB-KW"/>
</dbReference>
<evidence type="ECO:0000313" key="10">
    <source>
        <dbReference type="EMBL" id="MDE4168104.1"/>
    </source>
</evidence>
<sequence length="887" mass="93424">MIRELGSTLLRRLNVLSSIRGKITFILLTFTVVTGGAGYLIYQSFDRVSASVAEMTSDDLPTLAQSNGLIAAASKTKDAMIGVMIAQNIAALSSAASEVETSLSGLQTSITALPPEAQEEFETARSQVEGTLLTSIEARENVFEYSERFATMTKELQNIAAELQVVLLETADNAYFDISINGEDTISSIEETMFDLVENKFATLQSLLEIRAEINLMSGAALALTTTRDSAMVSIIRDIAVSSNDRLTGSIEVLKGSENGLSVVEELDSVLSTLNTAIAAAGTFRQVERDAVLEARQSADVALASAVDDMVFELTIAAEDASTNNRDTIQSLLDNEVAFMNTLLEINAKLGAFQIEALKIATSATVEQAKASQKALSGAATALAGYRDFGDGILAAGLDGLAAMAAPDTGLAHFRIQSLLADGTAVQAADDTAKAVLEIAGLASLRGRASQDAITDRAVNIAEDSTEVKSNLVTLAWMGAAFVSCVLVLNHLLIVRPLNRISLTTERLSQGDMSPVTGFDRASDEIARIAGALKVFRDGLVEKEEIERVAAEERAANQAQQTAAVNAVGTGLANLSRGDLTYRIEEELTDGYAQLKEDFNRTAETLNLTVVDVVAVAESIRNGSSEISQASDDLSHRTESQAATLEETAAALEELTASVRSAADGARDAATTTQDARREATDSGEVVENTVKAMKDIADSSDQIAQIIGVIDDIAFQTNLLALNAGVEAARAGDAGKGFAVVASEVRSLSQRTADAAHEIKVLITKSTEQVGLGVKLVDQAGQALRSIVDRVSYISSLVGNIADGTSEQATGLSEANIAVSQLDQVTQQNAAMVEQTNAAGHLLSSDAEKLATLMGGFTVSSSAHVAGDILELREVPPDEWPMAQSA</sequence>
<dbReference type="Proteomes" id="UP000092565">
    <property type="component" value="Chromosome"/>
</dbReference>
<dbReference type="PANTHER" id="PTHR43531:SF11">
    <property type="entry name" value="METHYL-ACCEPTING CHEMOTAXIS PROTEIN 3"/>
    <property type="match status" value="1"/>
</dbReference>
<name>A0A1B0ZQU0_9RHOB</name>
<feature type="compositionally biased region" description="Low complexity" evidence="5">
    <location>
        <begin position="661"/>
        <end position="674"/>
    </location>
</feature>
<keyword evidence="11" id="KW-1185">Reference proteome</keyword>
<dbReference type="AlphaFoldDB" id="A0A1B0ZQU0"/>
<dbReference type="GO" id="GO:0016020">
    <property type="term" value="C:membrane"/>
    <property type="evidence" value="ECO:0007669"/>
    <property type="project" value="UniProtKB-SubCell"/>
</dbReference>
<dbReference type="InterPro" id="IPR003660">
    <property type="entry name" value="HAMP_dom"/>
</dbReference>
<protein>
    <submittedName>
        <fullName evidence="9">Methyl-accepting chemotaxis protein</fullName>
    </submittedName>
</protein>
<reference evidence="9 11" key="1">
    <citation type="submission" date="2016-04" db="EMBL/GenBank/DDBJ databases">
        <authorList>
            <person name="Evans L.H."/>
            <person name="Alamgir A."/>
            <person name="Owens N."/>
            <person name="Weber N.D."/>
            <person name="Virtaneva K."/>
            <person name="Barbian K."/>
            <person name="Babar A."/>
            <person name="Rosenke K."/>
        </authorList>
    </citation>
    <scope>NUCLEOTIDE SEQUENCE [LARGE SCALE GENOMIC DNA]</scope>
    <source>
        <strain evidence="9 11">JL2886</strain>
    </source>
</reference>
<dbReference type="OrthoDB" id="354287at2"/>
<feature type="domain" description="HAMP" evidence="8">
    <location>
        <begin position="559"/>
        <end position="611"/>
    </location>
</feature>
<dbReference type="PROSITE" id="PS50111">
    <property type="entry name" value="CHEMOTAXIS_TRANSDUC_2"/>
    <property type="match status" value="1"/>
</dbReference>
<evidence type="ECO:0000313" key="11">
    <source>
        <dbReference type="Proteomes" id="UP000092565"/>
    </source>
</evidence>
<dbReference type="EMBL" id="CP015124">
    <property type="protein sequence ID" value="ANP36535.1"/>
    <property type="molecule type" value="Genomic_DNA"/>
</dbReference>
<keyword evidence="6" id="KW-0472">Membrane</keyword>
<evidence type="ECO:0000256" key="6">
    <source>
        <dbReference type="SAM" id="Phobius"/>
    </source>
</evidence>
<organism evidence="9 11">
    <name type="scientific">Phaeobacter gallaeciensis</name>
    <dbReference type="NCBI Taxonomy" id="60890"/>
    <lineage>
        <taxon>Bacteria</taxon>
        <taxon>Pseudomonadati</taxon>
        <taxon>Pseudomonadota</taxon>
        <taxon>Alphaproteobacteria</taxon>
        <taxon>Rhodobacterales</taxon>
        <taxon>Roseobacteraceae</taxon>
        <taxon>Phaeobacter</taxon>
    </lineage>
</organism>
<feature type="domain" description="HAMP" evidence="8">
    <location>
        <begin position="492"/>
        <end position="545"/>
    </location>
</feature>
<keyword evidence="6" id="KW-0812">Transmembrane</keyword>
<feature type="transmembrane region" description="Helical" evidence="6">
    <location>
        <begin position="21"/>
        <end position="42"/>
    </location>
</feature>
<dbReference type="FunFam" id="1.10.287.950:FF:000001">
    <property type="entry name" value="Methyl-accepting chemotaxis sensory transducer"/>
    <property type="match status" value="1"/>
</dbReference>
<dbReference type="Proteomes" id="UP001218364">
    <property type="component" value="Unassembled WGS sequence"/>
</dbReference>
<evidence type="ECO:0000256" key="2">
    <source>
        <dbReference type="ARBA" id="ARBA00022500"/>
    </source>
</evidence>
<dbReference type="InterPro" id="IPR004089">
    <property type="entry name" value="MCPsignal_dom"/>
</dbReference>
<reference evidence="10 12" key="2">
    <citation type="submission" date="2023-02" db="EMBL/GenBank/DDBJ databases">
        <title>Population genomics of bacteria associated with diatom.</title>
        <authorList>
            <person name="Xie J."/>
            <person name="Wang H."/>
        </authorList>
    </citation>
    <scope>NUCLEOTIDE SEQUENCE [LARGE SCALE GENOMIC DNA]</scope>
    <source>
        <strain evidence="10 12">PT47_8</strain>
    </source>
</reference>
<evidence type="ECO:0000256" key="4">
    <source>
        <dbReference type="PROSITE-ProRule" id="PRU00284"/>
    </source>
</evidence>
<dbReference type="Gene3D" id="6.10.340.10">
    <property type="match status" value="1"/>
</dbReference>
<dbReference type="Pfam" id="PF00015">
    <property type="entry name" value="MCPsignal"/>
    <property type="match status" value="1"/>
</dbReference>
<dbReference type="PATRIC" id="fig|60890.4.peg.1589"/>
<dbReference type="SUPFAM" id="SSF58104">
    <property type="entry name" value="Methyl-accepting chemotaxis protein (MCP) signaling domain"/>
    <property type="match status" value="1"/>
</dbReference>
<evidence type="ECO:0000259" key="7">
    <source>
        <dbReference type="PROSITE" id="PS50111"/>
    </source>
</evidence>
<comment type="subcellular location">
    <subcellularLocation>
        <location evidence="1">Membrane</location>
    </subcellularLocation>
</comment>
<evidence type="ECO:0000313" key="12">
    <source>
        <dbReference type="Proteomes" id="UP001218364"/>
    </source>
</evidence>
<dbReference type="PROSITE" id="PS50885">
    <property type="entry name" value="HAMP"/>
    <property type="match status" value="2"/>
</dbReference>
<dbReference type="SMART" id="SM00283">
    <property type="entry name" value="MA"/>
    <property type="match status" value="1"/>
</dbReference>
<evidence type="ECO:0000256" key="5">
    <source>
        <dbReference type="SAM" id="MobiDB-lite"/>
    </source>
</evidence>
<evidence type="ECO:0000256" key="1">
    <source>
        <dbReference type="ARBA" id="ARBA00004370"/>
    </source>
</evidence>
<dbReference type="Pfam" id="PF00672">
    <property type="entry name" value="HAMP"/>
    <property type="match status" value="1"/>
</dbReference>
<comment type="similarity">
    <text evidence="3">Belongs to the methyl-accepting chemotaxis (MCP) protein family.</text>
</comment>
<feature type="region of interest" description="Disordered" evidence="5">
    <location>
        <begin position="661"/>
        <end position="684"/>
    </location>
</feature>
<dbReference type="GO" id="GO:0007165">
    <property type="term" value="P:signal transduction"/>
    <property type="evidence" value="ECO:0007669"/>
    <property type="project" value="UniProtKB-KW"/>
</dbReference>
<keyword evidence="6" id="KW-1133">Transmembrane helix</keyword>
<dbReference type="RefSeq" id="WP_065271497.1">
    <property type="nucleotide sequence ID" value="NZ_CP015124.1"/>
</dbReference>
<dbReference type="Gene3D" id="1.10.287.950">
    <property type="entry name" value="Methyl-accepting chemotaxis protein"/>
    <property type="match status" value="1"/>
</dbReference>
<keyword evidence="2" id="KW-0145">Chemotaxis</keyword>
<dbReference type="SMART" id="SM00304">
    <property type="entry name" value="HAMP"/>
    <property type="match status" value="2"/>
</dbReference>
<gene>
    <name evidence="9" type="ORF">JL2886_01626</name>
    <name evidence="10" type="ORF">PXK24_20660</name>
</gene>
<dbReference type="SUPFAM" id="SSF158472">
    <property type="entry name" value="HAMP domain-like"/>
    <property type="match status" value="1"/>
</dbReference>
<proteinExistence type="inferred from homology"/>
<feature type="domain" description="Methyl-accepting transducer" evidence="7">
    <location>
        <begin position="616"/>
        <end position="845"/>
    </location>
</feature>
<evidence type="ECO:0000313" key="9">
    <source>
        <dbReference type="EMBL" id="ANP36535.1"/>
    </source>
</evidence>
<evidence type="ECO:0000259" key="8">
    <source>
        <dbReference type="PROSITE" id="PS50885"/>
    </source>
</evidence>
<dbReference type="InterPro" id="IPR051310">
    <property type="entry name" value="MCP_chemotaxis"/>
</dbReference>
<dbReference type="CDD" id="cd06225">
    <property type="entry name" value="HAMP"/>
    <property type="match status" value="1"/>
</dbReference>
<dbReference type="EMBL" id="JARCJK010000020">
    <property type="protein sequence ID" value="MDE4168104.1"/>
    <property type="molecule type" value="Genomic_DNA"/>
</dbReference>